<dbReference type="AlphaFoldDB" id="A0AAD5TD07"/>
<dbReference type="Pfam" id="PF08386">
    <property type="entry name" value="Abhydrolase_4"/>
    <property type="match status" value="1"/>
</dbReference>
<gene>
    <name evidence="2" type="ORF">HDU87_002890</name>
</gene>
<reference evidence="2" key="1">
    <citation type="submission" date="2020-05" db="EMBL/GenBank/DDBJ databases">
        <title>Phylogenomic resolution of chytrid fungi.</title>
        <authorList>
            <person name="Stajich J.E."/>
            <person name="Amses K."/>
            <person name="Simmons R."/>
            <person name="Seto K."/>
            <person name="Myers J."/>
            <person name="Bonds A."/>
            <person name="Quandt C.A."/>
            <person name="Barry K."/>
            <person name="Liu P."/>
            <person name="Grigoriev I."/>
            <person name="Longcore J.E."/>
            <person name="James T.Y."/>
        </authorList>
    </citation>
    <scope>NUCLEOTIDE SEQUENCE</scope>
    <source>
        <strain evidence="2">JEL0379</strain>
    </source>
</reference>
<name>A0AAD5TD07_9FUNG</name>
<dbReference type="EMBL" id="JADGJQ010000200">
    <property type="protein sequence ID" value="KAJ3165812.1"/>
    <property type="molecule type" value="Genomic_DNA"/>
</dbReference>
<evidence type="ECO:0000259" key="1">
    <source>
        <dbReference type="Pfam" id="PF08386"/>
    </source>
</evidence>
<feature type="domain" description="Peptidase S33 tripeptidyl aminopeptidase-like C-terminal" evidence="1">
    <location>
        <begin position="66"/>
        <end position="128"/>
    </location>
</feature>
<sequence>MHVHAPADACPAEDDANNWNLESVLAIACANARPTYSDGQEGGVEELEREMFLFEAQHPMGYAEAATLGVGCTYWPVKPVETFGGPWNATTNHTVLLLANVLDPVTPVESARIAHGLLGNSRIVETEAQSN</sequence>
<keyword evidence="3" id="KW-1185">Reference proteome</keyword>
<evidence type="ECO:0000313" key="2">
    <source>
        <dbReference type="EMBL" id="KAJ3165812.1"/>
    </source>
</evidence>
<evidence type="ECO:0000313" key="3">
    <source>
        <dbReference type="Proteomes" id="UP001212152"/>
    </source>
</evidence>
<protein>
    <recommendedName>
        <fullName evidence="1">Peptidase S33 tripeptidyl aminopeptidase-like C-terminal domain-containing protein</fullName>
    </recommendedName>
</protein>
<accession>A0AAD5TD07</accession>
<comment type="caution">
    <text evidence="2">The sequence shown here is derived from an EMBL/GenBank/DDBJ whole genome shotgun (WGS) entry which is preliminary data.</text>
</comment>
<dbReference type="Proteomes" id="UP001212152">
    <property type="component" value="Unassembled WGS sequence"/>
</dbReference>
<dbReference type="InterPro" id="IPR013595">
    <property type="entry name" value="Pept_S33_TAP-like_C"/>
</dbReference>
<organism evidence="2 3">
    <name type="scientific">Geranomyces variabilis</name>
    <dbReference type="NCBI Taxonomy" id="109894"/>
    <lineage>
        <taxon>Eukaryota</taxon>
        <taxon>Fungi</taxon>
        <taxon>Fungi incertae sedis</taxon>
        <taxon>Chytridiomycota</taxon>
        <taxon>Chytridiomycota incertae sedis</taxon>
        <taxon>Chytridiomycetes</taxon>
        <taxon>Spizellomycetales</taxon>
        <taxon>Powellomycetaceae</taxon>
        <taxon>Geranomyces</taxon>
    </lineage>
</organism>
<proteinExistence type="predicted"/>